<keyword evidence="3" id="KW-1185">Reference proteome</keyword>
<dbReference type="PROSITE" id="PS51318">
    <property type="entry name" value="TAT"/>
    <property type="match status" value="1"/>
</dbReference>
<comment type="caution">
    <text evidence="2">The sequence shown here is derived from an EMBL/GenBank/DDBJ whole genome shotgun (WGS) entry which is preliminary data.</text>
</comment>
<dbReference type="Gene3D" id="3.40.710.10">
    <property type="entry name" value="DD-peptidase/beta-lactamase superfamily"/>
    <property type="match status" value="1"/>
</dbReference>
<name>A0ABQ4AI67_9ACTN</name>
<proteinExistence type="predicted"/>
<dbReference type="InterPro" id="IPR050491">
    <property type="entry name" value="AmpC-like"/>
</dbReference>
<gene>
    <name evidence="2" type="ORF">Alo02nite_36020</name>
</gene>
<dbReference type="EMBL" id="BOMP01000051">
    <property type="protein sequence ID" value="GIE40704.1"/>
    <property type="molecule type" value="Genomic_DNA"/>
</dbReference>
<dbReference type="PANTHER" id="PTHR46825:SF9">
    <property type="entry name" value="BETA-LACTAMASE-RELATED DOMAIN-CONTAINING PROTEIN"/>
    <property type="match status" value="1"/>
</dbReference>
<dbReference type="Proteomes" id="UP000631312">
    <property type="component" value="Unassembled WGS sequence"/>
</dbReference>
<dbReference type="SUPFAM" id="SSF56601">
    <property type="entry name" value="beta-lactamase/transpeptidase-like"/>
    <property type="match status" value="1"/>
</dbReference>
<dbReference type="InterPro" id="IPR006311">
    <property type="entry name" value="TAT_signal"/>
</dbReference>
<dbReference type="InterPro" id="IPR001466">
    <property type="entry name" value="Beta-lactam-related"/>
</dbReference>
<dbReference type="PANTHER" id="PTHR46825">
    <property type="entry name" value="D-ALANYL-D-ALANINE-CARBOXYPEPTIDASE/ENDOPEPTIDASE AMPH"/>
    <property type="match status" value="1"/>
</dbReference>
<dbReference type="InterPro" id="IPR012338">
    <property type="entry name" value="Beta-lactam/transpept-like"/>
</dbReference>
<evidence type="ECO:0000259" key="1">
    <source>
        <dbReference type="Pfam" id="PF00144"/>
    </source>
</evidence>
<sequence>MSDTHGYSGVMVEPISRRSLLRTAAAGAAAVTTGATATATAAPATAGAGARVPAAVRELLEKIQAGMAAYRIPGVAYGLYHQGREYVGGFGVTDVAAPAPVDGDTVFRIASTTKTFTGTAVMRLTERGRIDLDRTVRAYLPGFRTATSPGVTVRQVLNHSAGWLGDVFTDTGSGDDTLAKYVAALETVPQLTPPGTVMAYNNAAIGLAGRLIEVTTGAVYERAMRSLVLDPLRLRGTAFTLDELAGATVAMPHGSDASGNPVSVPEALVIPRSLHAAGGLYSTARDQLRWARFHLGDGDPLLTRRSLRAMRWRPGPGGTLFVEVDGFGVTWMLRPTAEGPRVIQHGGDLPGQHSGFLLVPERGLALTVLTNSESGPALLAELFADDWALTRLAGLHNLPATPRPLTPAQLSGYEGRYVAEQIGSTGEQASITLDLVAAGGRLSGRVDGTEAMVLPFYRRDHVLVWAPDGTDAHTRADFVRDPDGSVGWLRFGGRLFRRTPPGPAALRTTANTPALLPVTLPHPARP</sequence>
<feature type="domain" description="Beta-lactamase-related" evidence="1">
    <location>
        <begin position="62"/>
        <end position="377"/>
    </location>
</feature>
<evidence type="ECO:0000313" key="2">
    <source>
        <dbReference type="EMBL" id="GIE40704.1"/>
    </source>
</evidence>
<accession>A0ABQ4AI67</accession>
<organism evidence="2 3">
    <name type="scientific">Actinoplanes lobatus</name>
    <dbReference type="NCBI Taxonomy" id="113568"/>
    <lineage>
        <taxon>Bacteria</taxon>
        <taxon>Bacillati</taxon>
        <taxon>Actinomycetota</taxon>
        <taxon>Actinomycetes</taxon>
        <taxon>Micromonosporales</taxon>
        <taxon>Micromonosporaceae</taxon>
        <taxon>Actinoplanes</taxon>
    </lineage>
</organism>
<dbReference type="Pfam" id="PF00144">
    <property type="entry name" value="Beta-lactamase"/>
    <property type="match status" value="1"/>
</dbReference>
<reference evidence="2 3" key="1">
    <citation type="submission" date="2021-01" db="EMBL/GenBank/DDBJ databases">
        <title>Whole genome shotgun sequence of Actinoplanes lobatus NBRC 12513.</title>
        <authorList>
            <person name="Komaki H."/>
            <person name="Tamura T."/>
        </authorList>
    </citation>
    <scope>NUCLEOTIDE SEQUENCE [LARGE SCALE GENOMIC DNA]</scope>
    <source>
        <strain evidence="2 3">NBRC 12513</strain>
    </source>
</reference>
<protein>
    <submittedName>
        <fullName evidence="2">Penicillin-binding protein</fullName>
    </submittedName>
</protein>
<evidence type="ECO:0000313" key="3">
    <source>
        <dbReference type="Proteomes" id="UP000631312"/>
    </source>
</evidence>